<keyword evidence="9" id="KW-1185">Reference proteome</keyword>
<dbReference type="PANTHER" id="PTHR43284:SF1">
    <property type="entry name" value="ASPARAGINE SYNTHETASE"/>
    <property type="match status" value="1"/>
</dbReference>
<evidence type="ECO:0000313" key="9">
    <source>
        <dbReference type="Proteomes" id="UP001397290"/>
    </source>
</evidence>
<dbReference type="CDD" id="cd01991">
    <property type="entry name" value="Asn_synthase_B_C"/>
    <property type="match status" value="1"/>
</dbReference>
<feature type="domain" description="Glutamine amidotransferase type-2" evidence="7">
    <location>
        <begin position="2"/>
        <end position="254"/>
    </location>
</feature>
<evidence type="ECO:0000256" key="2">
    <source>
        <dbReference type="ARBA" id="ARBA00022741"/>
    </source>
</evidence>
<gene>
    <name evidence="8" type="ORF">G3M48_002706</name>
</gene>
<comment type="caution">
    <text evidence="8">The sequence shown here is derived from an EMBL/GenBank/DDBJ whole genome shotgun (WGS) entry which is preliminary data.</text>
</comment>
<dbReference type="Gene3D" id="3.40.50.620">
    <property type="entry name" value="HUPs"/>
    <property type="match status" value="2"/>
</dbReference>
<dbReference type="InterPro" id="IPR051786">
    <property type="entry name" value="ASN_synthetase/amidase"/>
</dbReference>
<evidence type="ECO:0000256" key="5">
    <source>
        <dbReference type="PIRSR" id="PIRSR001589-2"/>
    </source>
</evidence>
<dbReference type="PIRSF" id="PIRSF001589">
    <property type="entry name" value="Asn_synthetase_glu-h"/>
    <property type="match status" value="1"/>
</dbReference>
<dbReference type="InterPro" id="IPR006426">
    <property type="entry name" value="Asn_synth_AEB"/>
</dbReference>
<evidence type="ECO:0000313" key="8">
    <source>
        <dbReference type="EMBL" id="KAK8146691.1"/>
    </source>
</evidence>
<evidence type="ECO:0000256" key="3">
    <source>
        <dbReference type="ARBA" id="ARBA00022840"/>
    </source>
</evidence>
<sequence length="679" mass="75113">MCGVLGICNSSLRCPASENGNNAAANVQTISGKTKGLAKTFTVTLTGPTGDLQERLQRGVDAIQHRGPDGSAVWVSDGADFGLAHCRLAINDLSARGSQPLHDKEGKIHAVVNGELYDYGRLRAILETEHGYNFTSDSDNGKLALASEAKAFVAMGWKPEWDVDAICDCHWLVDDRTLFKNVKKLMPGHWMEMSRDGTVGIHQYWDAEYPDKNITETRTVDEMVLEVRKRLVDAVEQRLRADVPVGIYLSGGIDSSVIAGIAVDLARQKHIQVGSSTNTQISCFSMQFGHESGYDETDIADRTAAWLGIKCHKLNIDEDCLADNFEDAVLHSEHHHFDLNAVSKFALSKFARQHGVKVVLTGEGSDEHFCGYPSFATEYLREQDATVAELASPSLEELRCKLFLTVEAKTSAIWRSQAQPLGVTGGNGGCSDSAHGSSMPAGILRWQPPKPVYEAWIRDQYDEDWNSCNTLTRSHSSQVREKMRAVWHPSHSAMYMWNKSILPNVLLTCLGDRTEMANSLEGRTPFLDHHLAEYVNSLPPSVKLRLESPENGASASAFDCLTEKWILREAGRPYLTDELYNRRKVTFWAPNRWPRGGRLHSMFGDLLTKEALSQLGFVDYDAVAQALDMAFGDAADDASFRIICYVASWVVLSRRVGVKPAVPLSTGELMDQCLGSKQI</sequence>
<dbReference type="InterPro" id="IPR017932">
    <property type="entry name" value="GATase_2_dom"/>
</dbReference>
<dbReference type="PANTHER" id="PTHR43284">
    <property type="entry name" value="ASPARAGINE SYNTHETASE (GLUTAMINE-HYDROLYZING)"/>
    <property type="match status" value="1"/>
</dbReference>
<feature type="binding site" evidence="5">
    <location>
        <position position="137"/>
    </location>
    <ligand>
        <name>L-glutamine</name>
        <dbReference type="ChEBI" id="CHEBI:58359"/>
    </ligand>
</feature>
<accession>A0AAW0RXQ2</accession>
<comment type="similarity">
    <text evidence="1">Belongs to the asparagine synthetase family.</text>
</comment>
<proteinExistence type="inferred from homology"/>
<keyword evidence="2 4" id="KW-0547">Nucleotide-binding</keyword>
<dbReference type="EMBL" id="JAAHCF010000194">
    <property type="protein sequence ID" value="KAK8146691.1"/>
    <property type="molecule type" value="Genomic_DNA"/>
</dbReference>
<dbReference type="Proteomes" id="UP001397290">
    <property type="component" value="Unassembled WGS sequence"/>
</dbReference>
<dbReference type="GO" id="GO:0004066">
    <property type="term" value="F:asparagine synthase (glutamine-hydrolyzing) activity"/>
    <property type="evidence" value="ECO:0007669"/>
    <property type="project" value="InterPro"/>
</dbReference>
<dbReference type="GO" id="GO:0005829">
    <property type="term" value="C:cytosol"/>
    <property type="evidence" value="ECO:0007669"/>
    <property type="project" value="TreeGrafter"/>
</dbReference>
<feature type="site" description="Important for beta-aspartyl-AMP intermediate formation" evidence="6">
    <location>
        <position position="363"/>
    </location>
</feature>
<organism evidence="8 9">
    <name type="scientific">Beauveria asiatica</name>
    <dbReference type="NCBI Taxonomy" id="1069075"/>
    <lineage>
        <taxon>Eukaryota</taxon>
        <taxon>Fungi</taxon>
        <taxon>Dikarya</taxon>
        <taxon>Ascomycota</taxon>
        <taxon>Pezizomycotina</taxon>
        <taxon>Sordariomycetes</taxon>
        <taxon>Hypocreomycetidae</taxon>
        <taxon>Hypocreales</taxon>
        <taxon>Cordycipitaceae</taxon>
        <taxon>Beauveria</taxon>
    </lineage>
</organism>
<keyword evidence="3 4" id="KW-0067">ATP-binding</keyword>
<dbReference type="InterPro" id="IPR001962">
    <property type="entry name" value="Asn_synthase"/>
</dbReference>
<evidence type="ECO:0000256" key="1">
    <source>
        <dbReference type="ARBA" id="ARBA00005752"/>
    </source>
</evidence>
<dbReference type="PROSITE" id="PS51278">
    <property type="entry name" value="GATASE_TYPE_2"/>
    <property type="match status" value="1"/>
</dbReference>
<dbReference type="SUPFAM" id="SSF56235">
    <property type="entry name" value="N-terminal nucleophile aminohydrolases (Ntn hydrolases)"/>
    <property type="match status" value="1"/>
</dbReference>
<dbReference type="InterPro" id="IPR029055">
    <property type="entry name" value="Ntn_hydrolases_N"/>
</dbReference>
<evidence type="ECO:0000256" key="4">
    <source>
        <dbReference type="PIRNR" id="PIRNR001589"/>
    </source>
</evidence>
<reference evidence="8 9" key="1">
    <citation type="submission" date="2020-02" db="EMBL/GenBank/DDBJ databases">
        <title>Comparative genomics of the hypocrealean fungal genus Beauvera.</title>
        <authorList>
            <person name="Showalter D.N."/>
            <person name="Bushley K.E."/>
            <person name="Rehner S.A."/>
        </authorList>
    </citation>
    <scope>NUCLEOTIDE SEQUENCE [LARGE SCALE GENOMIC DNA]</scope>
    <source>
        <strain evidence="8 9">ARSEF4384</strain>
    </source>
</reference>
<dbReference type="AlphaFoldDB" id="A0AAW0RXQ2"/>
<evidence type="ECO:0000256" key="6">
    <source>
        <dbReference type="PIRSR" id="PIRSR001589-3"/>
    </source>
</evidence>
<name>A0AAW0RXQ2_9HYPO</name>
<dbReference type="GO" id="GO:0006529">
    <property type="term" value="P:asparagine biosynthetic process"/>
    <property type="evidence" value="ECO:0007669"/>
    <property type="project" value="InterPro"/>
</dbReference>
<dbReference type="SUPFAM" id="SSF52402">
    <property type="entry name" value="Adenine nucleotide alpha hydrolases-like"/>
    <property type="match status" value="1"/>
</dbReference>
<dbReference type="Pfam" id="PF00733">
    <property type="entry name" value="Asn_synthase"/>
    <property type="match status" value="1"/>
</dbReference>
<protein>
    <recommendedName>
        <fullName evidence="7">Glutamine amidotransferase type-2 domain-containing protein</fullName>
    </recommendedName>
</protein>
<evidence type="ECO:0000259" key="7">
    <source>
        <dbReference type="PROSITE" id="PS51278"/>
    </source>
</evidence>
<dbReference type="Gene3D" id="3.60.20.10">
    <property type="entry name" value="Glutamine Phosphoribosylpyrophosphate, subunit 1, domain 1"/>
    <property type="match status" value="2"/>
</dbReference>
<dbReference type="InterPro" id="IPR014729">
    <property type="entry name" value="Rossmann-like_a/b/a_fold"/>
</dbReference>
<dbReference type="GO" id="GO:0005524">
    <property type="term" value="F:ATP binding"/>
    <property type="evidence" value="ECO:0007669"/>
    <property type="project" value="UniProtKB-KW"/>
</dbReference>
<dbReference type="Pfam" id="PF13522">
    <property type="entry name" value="GATase_6"/>
    <property type="match status" value="1"/>
</dbReference>